<protein>
    <submittedName>
        <fullName evidence="1">Uncharacterized protein</fullName>
    </submittedName>
</protein>
<gene>
    <name evidence="1" type="ORF">VL15_31105</name>
</gene>
<dbReference type="EMBL" id="LDWR01000059">
    <property type="protein sequence ID" value="KML47832.1"/>
    <property type="molecule type" value="Genomic_DNA"/>
</dbReference>
<proteinExistence type="predicted"/>
<dbReference type="PATRIC" id="fig|292.27.peg.6889"/>
<name>A0A0J5ZDI1_BURCE</name>
<accession>A0A0J5ZDI1</accession>
<organism evidence="1 2">
    <name type="scientific">Burkholderia cepacia</name>
    <name type="common">Pseudomonas cepacia</name>
    <dbReference type="NCBI Taxonomy" id="292"/>
    <lineage>
        <taxon>Bacteria</taxon>
        <taxon>Pseudomonadati</taxon>
        <taxon>Pseudomonadota</taxon>
        <taxon>Betaproteobacteria</taxon>
        <taxon>Burkholderiales</taxon>
        <taxon>Burkholderiaceae</taxon>
        <taxon>Burkholderia</taxon>
        <taxon>Burkholderia cepacia complex</taxon>
    </lineage>
</organism>
<evidence type="ECO:0000313" key="2">
    <source>
        <dbReference type="Proteomes" id="UP000036338"/>
    </source>
</evidence>
<dbReference type="AlphaFoldDB" id="A0A0J5ZDI1"/>
<evidence type="ECO:0000313" key="1">
    <source>
        <dbReference type="EMBL" id="KML47832.1"/>
    </source>
</evidence>
<comment type="caution">
    <text evidence="1">The sequence shown here is derived from an EMBL/GenBank/DDBJ whole genome shotgun (WGS) entry which is preliminary data.</text>
</comment>
<reference evidence="1 2" key="1">
    <citation type="submission" date="2015-05" db="EMBL/GenBank/DDBJ databases">
        <title>Draft genome of Burkholderia cepacia LK29.</title>
        <authorList>
            <person name="Chan X.Y."/>
        </authorList>
    </citation>
    <scope>NUCLEOTIDE SEQUENCE [LARGE SCALE GENOMIC DNA]</scope>
    <source>
        <strain evidence="1 2">LK29</strain>
    </source>
</reference>
<sequence length="113" mass="13156">MRVPTKYVDLLCFLVVLQLATERKTREWLSPFQLVESLQAWLIVHRAKCEWRDRVWIGHASLQIAKSVRPVDNAAFSESSPGVAKDPTFPPRNPLADRLSLRRKCVRYLREQV</sequence>
<dbReference type="Proteomes" id="UP000036338">
    <property type="component" value="Unassembled WGS sequence"/>
</dbReference>
<dbReference type="RefSeq" id="WP_053077745.1">
    <property type="nucleotide sequence ID" value="NZ_LDWR01000059.1"/>
</dbReference>